<dbReference type="OrthoDB" id="788168at2"/>
<organism evidence="1 2">
    <name type="scientific">Alkalitalea saponilacus</name>
    <dbReference type="NCBI Taxonomy" id="889453"/>
    <lineage>
        <taxon>Bacteria</taxon>
        <taxon>Pseudomonadati</taxon>
        <taxon>Bacteroidota</taxon>
        <taxon>Bacteroidia</taxon>
        <taxon>Marinilabiliales</taxon>
        <taxon>Marinilabiliaceae</taxon>
        <taxon>Alkalitalea</taxon>
    </lineage>
</organism>
<dbReference type="RefSeq" id="WP_079558886.1">
    <property type="nucleotide sequence ID" value="NZ_CP021904.1"/>
</dbReference>
<dbReference type="STRING" id="889453.SAMN03080601_03221"/>
<evidence type="ECO:0000313" key="1">
    <source>
        <dbReference type="EMBL" id="SKC23934.1"/>
    </source>
</evidence>
<dbReference type="KEGG" id="asx:CDL62_14230"/>
<evidence type="ECO:0000313" key="2">
    <source>
        <dbReference type="Proteomes" id="UP000191055"/>
    </source>
</evidence>
<proteinExistence type="predicted"/>
<name>A0A1T5HTE2_9BACT</name>
<dbReference type="EMBL" id="FUYV01000024">
    <property type="protein sequence ID" value="SKC23934.1"/>
    <property type="molecule type" value="Genomic_DNA"/>
</dbReference>
<accession>A0A1T5HTE2</accession>
<protein>
    <submittedName>
        <fullName evidence="1">Uncharacterized protein</fullName>
    </submittedName>
</protein>
<gene>
    <name evidence="1" type="ORF">SAMN03080601_03221</name>
</gene>
<keyword evidence="2" id="KW-1185">Reference proteome</keyword>
<reference evidence="1 2" key="1">
    <citation type="submission" date="2017-02" db="EMBL/GenBank/DDBJ databases">
        <authorList>
            <person name="Peterson S.W."/>
        </authorList>
    </citation>
    <scope>NUCLEOTIDE SEQUENCE [LARGE SCALE GENOMIC DNA]</scope>
    <source>
        <strain evidence="1 2">DSM 24412</strain>
    </source>
</reference>
<dbReference type="Proteomes" id="UP000191055">
    <property type="component" value="Unassembled WGS sequence"/>
</dbReference>
<sequence>MVIRTLSLFLLVVTYGSEIHASVDSFPEQWSQMSSFDDNEKNFRYAQFITNLNQRSVDLTLDNLDDFLPDDWISRFNSDSSILVLAGVLPYRYINSRLIFLIKHKNDQFRLFHIETETTPDIGSDLSSEFVLIDGHQWVNGMRFFNHGEEIRYIPDLELKILFHKLVATTEDTEKELLSEKIRERLKSVLEVEELHTDDFKGFDRMSTLISSNQKVKICTWNIAYFNGDNASYGLVAVLDNDQINVFELHDRHRHTKNPEREMHLPTEWFGAVYYDVIEQTVSGKIIYTLLGYNAHNAFTKIRVIDVLSFGDDGHPVFGKPIFMQGRDIKNRMVFEYSVRANMMLRFDRNERMIVMDNLSSFDPFYPDDPRYMGPDFSHNGLRFENNRWVFYDEIDLRNRQPRRRRN</sequence>
<dbReference type="AlphaFoldDB" id="A0A1T5HTE2"/>